<evidence type="ECO:0000256" key="1">
    <source>
        <dbReference type="SAM" id="MobiDB-lite"/>
    </source>
</evidence>
<organism evidence="2 3">
    <name type="scientific">Oryza meyeriana var. granulata</name>
    <dbReference type="NCBI Taxonomy" id="110450"/>
    <lineage>
        <taxon>Eukaryota</taxon>
        <taxon>Viridiplantae</taxon>
        <taxon>Streptophyta</taxon>
        <taxon>Embryophyta</taxon>
        <taxon>Tracheophyta</taxon>
        <taxon>Spermatophyta</taxon>
        <taxon>Magnoliopsida</taxon>
        <taxon>Liliopsida</taxon>
        <taxon>Poales</taxon>
        <taxon>Poaceae</taxon>
        <taxon>BOP clade</taxon>
        <taxon>Oryzoideae</taxon>
        <taxon>Oryzeae</taxon>
        <taxon>Oryzinae</taxon>
        <taxon>Oryza</taxon>
        <taxon>Oryza meyeriana</taxon>
    </lineage>
</organism>
<evidence type="ECO:0000313" key="3">
    <source>
        <dbReference type="Proteomes" id="UP000479710"/>
    </source>
</evidence>
<name>A0A6G1CKG3_9ORYZ</name>
<keyword evidence="3" id="KW-1185">Reference proteome</keyword>
<feature type="compositionally biased region" description="Basic and acidic residues" evidence="1">
    <location>
        <begin position="135"/>
        <end position="151"/>
    </location>
</feature>
<feature type="compositionally biased region" description="Pro residues" evidence="1">
    <location>
        <begin position="24"/>
        <end position="33"/>
    </location>
</feature>
<protein>
    <submittedName>
        <fullName evidence="2">Uncharacterized protein</fullName>
    </submittedName>
</protein>
<proteinExistence type="predicted"/>
<dbReference type="Proteomes" id="UP000479710">
    <property type="component" value="Unassembled WGS sequence"/>
</dbReference>
<sequence length="179" mass="19352">MAAASPGAQNYCRAPTVVSHSGTPPEPPPPPPNGSRRRARPTCRGAGFPVWTTGCLRSRRRCTELLPPPLPPAACRSTAARAISKRTAAVLGRVASVRALLLSIAGHRRRGNRLLCRLPSPAVAGYAAHLASASRGEERKEKQIRKEESKRAGKKIKERRTNTESGPHRDPNSLIPRIQ</sequence>
<dbReference type="EMBL" id="SPHZ02000009">
    <property type="protein sequence ID" value="KAF0900254.1"/>
    <property type="molecule type" value="Genomic_DNA"/>
</dbReference>
<feature type="region of interest" description="Disordered" evidence="1">
    <location>
        <begin position="1"/>
        <end position="42"/>
    </location>
</feature>
<feature type="region of interest" description="Disordered" evidence="1">
    <location>
        <begin position="131"/>
        <end position="179"/>
    </location>
</feature>
<gene>
    <name evidence="2" type="ORF">E2562_029809</name>
</gene>
<reference evidence="2 3" key="1">
    <citation type="submission" date="2019-11" db="EMBL/GenBank/DDBJ databases">
        <title>Whole genome sequence of Oryza granulata.</title>
        <authorList>
            <person name="Li W."/>
        </authorList>
    </citation>
    <scope>NUCLEOTIDE SEQUENCE [LARGE SCALE GENOMIC DNA]</scope>
    <source>
        <strain evidence="3">cv. Menghai</strain>
        <tissue evidence="2">Leaf</tissue>
    </source>
</reference>
<comment type="caution">
    <text evidence="2">The sequence shown here is derived from an EMBL/GenBank/DDBJ whole genome shotgun (WGS) entry which is preliminary data.</text>
</comment>
<feature type="compositionally biased region" description="Basic and acidic residues" evidence="1">
    <location>
        <begin position="159"/>
        <end position="171"/>
    </location>
</feature>
<dbReference type="AlphaFoldDB" id="A0A6G1CKG3"/>
<evidence type="ECO:0000313" key="2">
    <source>
        <dbReference type="EMBL" id="KAF0900254.1"/>
    </source>
</evidence>
<accession>A0A6G1CKG3</accession>